<name>A0ABR7I8R3_9FIRM</name>
<evidence type="ECO:0000313" key="1">
    <source>
        <dbReference type="EMBL" id="MBC5753321.1"/>
    </source>
</evidence>
<dbReference type="EMBL" id="JACOQH010000002">
    <property type="protein sequence ID" value="MBC5753321.1"/>
    <property type="molecule type" value="Genomic_DNA"/>
</dbReference>
<accession>A0ABR7I8R3</accession>
<comment type="caution">
    <text evidence="1">The sequence shown here is derived from an EMBL/GenBank/DDBJ whole genome shotgun (WGS) entry which is preliminary data.</text>
</comment>
<protein>
    <recommendedName>
        <fullName evidence="3">Pyridoxamine 5'-phosphate oxidase family protein</fullName>
    </recommendedName>
</protein>
<evidence type="ECO:0000313" key="2">
    <source>
        <dbReference type="Proteomes" id="UP000621540"/>
    </source>
</evidence>
<reference evidence="1 2" key="1">
    <citation type="submission" date="2020-08" db="EMBL/GenBank/DDBJ databases">
        <title>Genome public.</title>
        <authorList>
            <person name="Liu C."/>
            <person name="Sun Q."/>
        </authorList>
    </citation>
    <scope>NUCLEOTIDE SEQUENCE [LARGE SCALE GENOMIC DNA]</scope>
    <source>
        <strain evidence="1 2">BX0805</strain>
    </source>
</reference>
<sequence>MALQKDIEKIEKLLEEKETISVISAVGKNGNPISQVGRKLTMWGKGRIAYYEFLESSQMQKNLVYSIWFEKEVSLSLLGKNGEIYRVSAKPYQALIAGHRFEEAYINVQEEFGEETDLSTVWLLDVTAVEDDTYEAAREKEKKEHPYLMHMDHIYRKETAYE</sequence>
<dbReference type="Proteomes" id="UP000621540">
    <property type="component" value="Unassembled WGS sequence"/>
</dbReference>
<dbReference type="RefSeq" id="WP_186981781.1">
    <property type="nucleotide sequence ID" value="NZ_JACOQH010000002.1"/>
</dbReference>
<keyword evidence="2" id="KW-1185">Reference proteome</keyword>
<organism evidence="1 2">
    <name type="scientific">Roseburia yibonii</name>
    <dbReference type="NCBI Taxonomy" id="2763063"/>
    <lineage>
        <taxon>Bacteria</taxon>
        <taxon>Bacillati</taxon>
        <taxon>Bacillota</taxon>
        <taxon>Clostridia</taxon>
        <taxon>Lachnospirales</taxon>
        <taxon>Lachnospiraceae</taxon>
        <taxon>Roseburia</taxon>
    </lineage>
</organism>
<gene>
    <name evidence="1" type="ORF">H8Z76_04620</name>
</gene>
<proteinExistence type="predicted"/>
<evidence type="ECO:0008006" key="3">
    <source>
        <dbReference type="Google" id="ProtNLM"/>
    </source>
</evidence>